<gene>
    <name evidence="5" type="ORF">KR093_004828</name>
</gene>
<dbReference type="InterPro" id="IPR037381">
    <property type="entry name" value="RFWD3"/>
</dbReference>
<dbReference type="GO" id="GO:0008270">
    <property type="term" value="F:zinc ion binding"/>
    <property type="evidence" value="ECO:0007669"/>
    <property type="project" value="UniProtKB-KW"/>
</dbReference>
<keyword evidence="1 3" id="KW-0479">Metal-binding</keyword>
<dbReference type="SMART" id="SM00184">
    <property type="entry name" value="RING"/>
    <property type="match status" value="1"/>
</dbReference>
<evidence type="ECO:0000256" key="3">
    <source>
        <dbReference type="PROSITE-ProRule" id="PRU00175"/>
    </source>
</evidence>
<proteinExistence type="predicted"/>
<organism evidence="5 6">
    <name type="scientific">Drosophila rubida</name>
    <dbReference type="NCBI Taxonomy" id="30044"/>
    <lineage>
        <taxon>Eukaryota</taxon>
        <taxon>Metazoa</taxon>
        <taxon>Ecdysozoa</taxon>
        <taxon>Arthropoda</taxon>
        <taxon>Hexapoda</taxon>
        <taxon>Insecta</taxon>
        <taxon>Pterygota</taxon>
        <taxon>Neoptera</taxon>
        <taxon>Endopterygota</taxon>
        <taxon>Diptera</taxon>
        <taxon>Brachycera</taxon>
        <taxon>Muscomorpha</taxon>
        <taxon>Ephydroidea</taxon>
        <taxon>Drosophilidae</taxon>
        <taxon>Drosophila</taxon>
    </lineage>
</organism>
<protein>
    <recommendedName>
        <fullName evidence="4">RING-type domain-containing protein</fullName>
    </recommendedName>
</protein>
<dbReference type="InterPro" id="IPR001841">
    <property type="entry name" value="Znf_RING"/>
</dbReference>
<dbReference type="GO" id="GO:0036297">
    <property type="term" value="P:interstrand cross-link repair"/>
    <property type="evidence" value="ECO:0007669"/>
    <property type="project" value="InterPro"/>
</dbReference>
<keyword evidence="2" id="KW-0862">Zinc</keyword>
<keyword evidence="1 3" id="KW-0863">Zinc-finger</keyword>
<dbReference type="PANTHER" id="PTHR16047">
    <property type="entry name" value="RFWD3 PROTEIN"/>
    <property type="match status" value="1"/>
</dbReference>
<evidence type="ECO:0000313" key="6">
    <source>
        <dbReference type="Proteomes" id="UP001200034"/>
    </source>
</evidence>
<feature type="domain" description="RING-type" evidence="4">
    <location>
        <begin position="76"/>
        <end position="119"/>
    </location>
</feature>
<accession>A0AAD4JW58</accession>
<evidence type="ECO:0000256" key="2">
    <source>
        <dbReference type="ARBA" id="ARBA00022833"/>
    </source>
</evidence>
<dbReference type="PROSITE" id="PS50089">
    <property type="entry name" value="ZF_RING_2"/>
    <property type="match status" value="1"/>
</dbReference>
<dbReference type="AlphaFoldDB" id="A0AAD4JW58"/>
<dbReference type="Proteomes" id="UP001200034">
    <property type="component" value="Unassembled WGS sequence"/>
</dbReference>
<dbReference type="PANTHER" id="PTHR16047:SF7">
    <property type="entry name" value="E3 UBIQUITIN-PROTEIN LIGASE RFWD3"/>
    <property type="match status" value="1"/>
</dbReference>
<dbReference type="EMBL" id="JAJJHW010002774">
    <property type="protein sequence ID" value="KAH8365816.1"/>
    <property type="molecule type" value="Genomic_DNA"/>
</dbReference>
<dbReference type="Pfam" id="PF13639">
    <property type="entry name" value="zf-RING_2"/>
    <property type="match status" value="1"/>
</dbReference>
<comment type="caution">
    <text evidence="5">The sequence shown here is derived from an EMBL/GenBank/DDBJ whole genome shotgun (WGS) entry which is preliminary data.</text>
</comment>
<feature type="non-terminal residue" evidence="5">
    <location>
        <position position="1"/>
    </location>
</feature>
<dbReference type="GO" id="GO:0016567">
    <property type="term" value="P:protein ubiquitination"/>
    <property type="evidence" value="ECO:0007669"/>
    <property type="project" value="InterPro"/>
</dbReference>
<dbReference type="GO" id="GO:0005634">
    <property type="term" value="C:nucleus"/>
    <property type="evidence" value="ECO:0007669"/>
    <property type="project" value="InterPro"/>
</dbReference>
<feature type="non-terminal residue" evidence="5">
    <location>
        <position position="134"/>
    </location>
</feature>
<sequence length="134" mass="15700">IQKVLADDFQKKLMEKDELRVKLLDELKNQEITHLEEIEKLENKFKSELQVKDKICLELETQLLRLREDNELDVSCSICLDPWTFTGHHRLVALSCGHLFGDPCIRAYLAKAQMCPHCRAYVSPLDIRYLYGRP</sequence>
<dbReference type="Gene3D" id="3.30.40.10">
    <property type="entry name" value="Zinc/RING finger domain, C3HC4 (zinc finger)"/>
    <property type="match status" value="1"/>
</dbReference>
<reference evidence="5" key="1">
    <citation type="journal article" date="2021" name="Mol. Ecol. Resour.">
        <title>Phylogenomic analyses of the genus Drosophila reveals genomic signals of climate adaptation.</title>
        <authorList>
            <person name="Li F."/>
            <person name="Rane R.V."/>
            <person name="Luria V."/>
            <person name="Xiong Z."/>
            <person name="Chen J."/>
            <person name="Li Z."/>
            <person name="Catullo R.A."/>
            <person name="Griffin P.C."/>
            <person name="Schiffer M."/>
            <person name="Pearce S."/>
            <person name="Lee S.F."/>
            <person name="McElroy K."/>
            <person name="Stocker A."/>
            <person name="Shirriffs J."/>
            <person name="Cockerell F."/>
            <person name="Coppin C."/>
            <person name="Sgro C.M."/>
            <person name="Karger A."/>
            <person name="Cain J.W."/>
            <person name="Weber J.A."/>
            <person name="Santpere G."/>
            <person name="Kirschner M.W."/>
            <person name="Hoffmann A.A."/>
            <person name="Oakeshott J.G."/>
            <person name="Zhang G."/>
        </authorList>
    </citation>
    <scope>NUCLEOTIDE SEQUENCE</scope>
    <source>
        <strain evidence="5">BGI-SZ-2011g</strain>
    </source>
</reference>
<dbReference type="SUPFAM" id="SSF57850">
    <property type="entry name" value="RING/U-box"/>
    <property type="match status" value="1"/>
</dbReference>
<evidence type="ECO:0000313" key="5">
    <source>
        <dbReference type="EMBL" id="KAH8365816.1"/>
    </source>
</evidence>
<evidence type="ECO:0000256" key="1">
    <source>
        <dbReference type="ARBA" id="ARBA00022771"/>
    </source>
</evidence>
<name>A0AAD4JW58_9MUSC</name>
<evidence type="ECO:0000259" key="4">
    <source>
        <dbReference type="PROSITE" id="PS50089"/>
    </source>
</evidence>
<dbReference type="GO" id="GO:0004842">
    <property type="term" value="F:ubiquitin-protein transferase activity"/>
    <property type="evidence" value="ECO:0007669"/>
    <property type="project" value="InterPro"/>
</dbReference>
<dbReference type="InterPro" id="IPR013083">
    <property type="entry name" value="Znf_RING/FYVE/PHD"/>
</dbReference>
<keyword evidence="6" id="KW-1185">Reference proteome</keyword>